<name>A0ABW9U7S3_9BACL</name>
<keyword evidence="3" id="KW-1185">Reference proteome</keyword>
<evidence type="ECO:0000313" key="3">
    <source>
        <dbReference type="Proteomes" id="UP000467637"/>
    </source>
</evidence>
<protein>
    <submittedName>
        <fullName evidence="2">Uncharacterized protein</fullName>
    </submittedName>
</protein>
<dbReference type="RefSeq" id="WP_157318914.1">
    <property type="nucleotide sequence ID" value="NZ_WSEM01000008.1"/>
</dbReference>
<sequence length="67" mass="6976">MIKLVNTTTTPPPTPAFSDNFESGTASGWTTTGGKWAVDTDGSKVYQQSNSAASDTHALNGNAAWTN</sequence>
<comment type="caution">
    <text evidence="2">The sequence shown here is derived from an EMBL/GenBank/DDBJ whole genome shotgun (WGS) entry which is preliminary data.</text>
</comment>
<evidence type="ECO:0000313" key="2">
    <source>
        <dbReference type="EMBL" id="MVQ34873.1"/>
    </source>
</evidence>
<proteinExistence type="predicted"/>
<accession>A0ABW9U7S3</accession>
<gene>
    <name evidence="2" type="ORF">GON05_09405</name>
</gene>
<organism evidence="2 3">
    <name type="scientific">Paenibacillus anseongense</name>
    <dbReference type="NCBI Taxonomy" id="2682845"/>
    <lineage>
        <taxon>Bacteria</taxon>
        <taxon>Bacillati</taxon>
        <taxon>Bacillota</taxon>
        <taxon>Bacilli</taxon>
        <taxon>Bacillales</taxon>
        <taxon>Paenibacillaceae</taxon>
        <taxon>Paenibacillus</taxon>
    </lineage>
</organism>
<evidence type="ECO:0000256" key="1">
    <source>
        <dbReference type="SAM" id="MobiDB-lite"/>
    </source>
</evidence>
<feature type="region of interest" description="Disordered" evidence="1">
    <location>
        <begin position="47"/>
        <end position="67"/>
    </location>
</feature>
<feature type="region of interest" description="Disordered" evidence="1">
    <location>
        <begin position="1"/>
        <end position="25"/>
    </location>
</feature>
<dbReference type="Proteomes" id="UP000467637">
    <property type="component" value="Unassembled WGS sequence"/>
</dbReference>
<reference evidence="2 3" key="1">
    <citation type="submission" date="2019-12" db="EMBL/GenBank/DDBJ databases">
        <authorList>
            <person name="Huq M.A."/>
        </authorList>
    </citation>
    <scope>NUCLEOTIDE SEQUENCE [LARGE SCALE GENOMIC DNA]</scope>
    <source>
        <strain evidence="2 3">MAH-34</strain>
    </source>
</reference>
<dbReference type="EMBL" id="WSEM01000008">
    <property type="protein sequence ID" value="MVQ34873.1"/>
    <property type="molecule type" value="Genomic_DNA"/>
</dbReference>